<name>A0A0P9CMD5_9BACL</name>
<keyword evidence="1" id="KW-1133">Transmembrane helix</keyword>
<keyword evidence="3" id="KW-1185">Reference proteome</keyword>
<evidence type="ECO:0000313" key="2">
    <source>
        <dbReference type="EMBL" id="KPV44114.1"/>
    </source>
</evidence>
<proteinExistence type="predicted"/>
<gene>
    <name evidence="2" type="ORF">AN477_08560</name>
</gene>
<comment type="caution">
    <text evidence="2">The sequence shown here is derived from an EMBL/GenBank/DDBJ whole genome shotgun (WGS) entry which is preliminary data.</text>
</comment>
<reference evidence="2 3" key="1">
    <citation type="submission" date="2015-09" db="EMBL/GenBank/DDBJ databases">
        <title>Draft genome sequence of Alicyclobacillus ferrooxydans DSM 22381.</title>
        <authorList>
            <person name="Hemp J."/>
        </authorList>
    </citation>
    <scope>NUCLEOTIDE SEQUENCE [LARGE SCALE GENOMIC DNA]</scope>
    <source>
        <strain evidence="2 3">TC-34</strain>
    </source>
</reference>
<dbReference type="AlphaFoldDB" id="A0A0P9CMD5"/>
<dbReference type="EMBL" id="LJCO01000040">
    <property type="protein sequence ID" value="KPV44114.1"/>
    <property type="molecule type" value="Genomic_DNA"/>
</dbReference>
<dbReference type="Proteomes" id="UP000050482">
    <property type="component" value="Unassembled WGS sequence"/>
</dbReference>
<keyword evidence="1" id="KW-0812">Transmembrane</keyword>
<sequence length="177" mass="20330">MILWNAWTETLWSYTFYFSHGIIVLLSIPTAVVRPIQVLYKGKLRGLLAPFELLVELIRLFQYCVILTLGLDLPLQSLFDSALWGRFVSIIRHLHWGQVAYQLCGFVIVFAVINIILFMIIIRKSTVANLLEKYKNKTKTLSNFEVSSVRTAAMLAVKNMLVIPVSVIYLLHIFNLI</sequence>
<protein>
    <submittedName>
        <fullName evidence="2">Uncharacterized protein</fullName>
    </submittedName>
</protein>
<feature type="transmembrane region" description="Helical" evidence="1">
    <location>
        <begin position="99"/>
        <end position="122"/>
    </location>
</feature>
<organism evidence="2 3">
    <name type="scientific">Alicyclobacillus ferrooxydans</name>
    <dbReference type="NCBI Taxonomy" id="471514"/>
    <lineage>
        <taxon>Bacteria</taxon>
        <taxon>Bacillati</taxon>
        <taxon>Bacillota</taxon>
        <taxon>Bacilli</taxon>
        <taxon>Bacillales</taxon>
        <taxon>Alicyclobacillaceae</taxon>
        <taxon>Alicyclobacillus</taxon>
    </lineage>
</organism>
<feature type="transmembrane region" description="Helical" evidence="1">
    <location>
        <begin position="155"/>
        <end position="174"/>
    </location>
</feature>
<feature type="transmembrane region" description="Helical" evidence="1">
    <location>
        <begin position="12"/>
        <end position="36"/>
    </location>
</feature>
<keyword evidence="1" id="KW-0472">Membrane</keyword>
<accession>A0A0P9CMD5</accession>
<dbReference type="PATRIC" id="fig|471514.4.peg.894"/>
<evidence type="ECO:0000256" key="1">
    <source>
        <dbReference type="SAM" id="Phobius"/>
    </source>
</evidence>
<evidence type="ECO:0000313" key="3">
    <source>
        <dbReference type="Proteomes" id="UP000050482"/>
    </source>
</evidence>